<evidence type="ECO:0000313" key="2">
    <source>
        <dbReference type="EMBL" id="AAK62851.1"/>
    </source>
</evidence>
<dbReference type="GO" id="GO:0120147">
    <property type="term" value="F:formylglycine-generating oxidase activity"/>
    <property type="evidence" value="ECO:0007669"/>
    <property type="project" value="TreeGrafter"/>
</dbReference>
<dbReference type="EMBL" id="AF339846">
    <property type="protein sequence ID" value="AAK62851.1"/>
    <property type="molecule type" value="Genomic_DNA"/>
</dbReference>
<geneLocation type="plasmid" evidence="2">
    <name>pSD15</name>
</geneLocation>
<dbReference type="InterPro" id="IPR042095">
    <property type="entry name" value="SUMF_sf"/>
</dbReference>
<dbReference type="Pfam" id="PF03781">
    <property type="entry name" value="FGE-sulfatase"/>
    <property type="match status" value="1"/>
</dbReference>
<dbReference type="InterPro" id="IPR016187">
    <property type="entry name" value="CTDL_fold"/>
</dbReference>
<sequence length="354" mass="40491">MKYIFLVLFLWALTRCTGKYEDKRVETDTSRPKAEASDIKVPEGMAYIPAGQYMMGGKSDQAYKDEYPRHNVKVSAFYMDLTEVTNAEFKRFVDETGYVTIAEKDIDWEELKSQVPQGTPKPPDSVLQAGSLVFKQTDEPVSLQDYSQWWEWTIGANWRNPEGPGSTIEDRMDHPVVHVSFEDVQAYADWAGKRLPTEAEWEWAAMGGQNDVKYPWGNESVEQASDKANFWQGNFPHQNYALDGFERTAPVRSFPANGYGLYDMAGNVWEWCQDKYDVNAYESYKQKGLTEDPTGSEHYNDPREPYTPKHVIRGGSFLCNDSYCSGYRVSRRMSSSRDSGFNHTGFRCVKDVNG</sequence>
<dbReference type="PANTHER" id="PTHR23150:SF19">
    <property type="entry name" value="FORMYLGLYCINE-GENERATING ENZYME"/>
    <property type="match status" value="1"/>
</dbReference>
<dbReference type="InterPro" id="IPR005532">
    <property type="entry name" value="SUMF_dom"/>
</dbReference>
<dbReference type="InterPro" id="IPR051043">
    <property type="entry name" value="Sulfatase_Mod_Factor_Kinase"/>
</dbReference>
<evidence type="ECO:0000259" key="1">
    <source>
        <dbReference type="Pfam" id="PF03781"/>
    </source>
</evidence>
<dbReference type="PANTHER" id="PTHR23150">
    <property type="entry name" value="SULFATASE MODIFYING FACTOR 1, 2"/>
    <property type="match status" value="1"/>
</dbReference>
<name>Q93PA2_9BACT</name>
<feature type="domain" description="Sulfatase-modifying factor enzyme-like" evidence="1">
    <location>
        <begin position="44"/>
        <end position="350"/>
    </location>
</feature>
<dbReference type="SUPFAM" id="SSF56436">
    <property type="entry name" value="C-type lectin-like"/>
    <property type="match status" value="1"/>
</dbReference>
<accession>Q93PA2</accession>
<proteinExistence type="predicted"/>
<protein>
    <recommendedName>
        <fullName evidence="1">Sulfatase-modifying factor enzyme-like domain-containing protein</fullName>
    </recommendedName>
</protein>
<dbReference type="Gene3D" id="3.90.1580.10">
    <property type="entry name" value="paralog of FGE (formylglycine-generating enzyme)"/>
    <property type="match status" value="1"/>
</dbReference>
<organism evidence="2">
    <name type="scientific">Microscilla sp. PRE1</name>
    <dbReference type="NCBI Taxonomy" id="155537"/>
    <lineage>
        <taxon>Bacteria</taxon>
        <taxon>Pseudomonadati</taxon>
        <taxon>Bacteroidota</taxon>
        <taxon>Cytophagia</taxon>
        <taxon>Cytophagales</taxon>
        <taxon>Microscillaceae</taxon>
        <taxon>Microscilla</taxon>
    </lineage>
</organism>
<dbReference type="AlphaFoldDB" id="Q93PA2"/>
<dbReference type="RefSeq" id="WP_010925643.1">
    <property type="nucleotide sequence ID" value="NC_002806.1"/>
</dbReference>
<keyword evidence="2" id="KW-0614">Plasmid</keyword>
<reference evidence="2" key="1">
    <citation type="journal article" date="2001" name="Appl. Environ. Microbiol.">
        <title>Sequence analysis of a 101-kilobase plasmid required for agar degradation by a Microscilla isolate.</title>
        <authorList>
            <person name="Zhong Z."/>
            <person name="Toukdarian A."/>
            <person name="Helinski D."/>
            <person name="Knauf V."/>
            <person name="Sykes S."/>
            <person name="Wilkinson J.E."/>
            <person name="O'Bryne C."/>
            <person name="Shea T."/>
            <person name="DeLoughery C."/>
            <person name="Caspi R."/>
        </authorList>
    </citation>
    <scope>NUCLEOTIDE SEQUENCE</scope>
    <source>
        <strain evidence="2">PRE1</strain>
        <plasmid evidence="2">pSD15</plasmid>
    </source>
</reference>